<accession>A0A0E9Q5C7</accession>
<dbReference type="AlphaFoldDB" id="A0A0E9Q5C7"/>
<evidence type="ECO:0000313" key="1">
    <source>
        <dbReference type="EMBL" id="JAH11288.1"/>
    </source>
</evidence>
<dbReference type="EMBL" id="GBXM01097289">
    <property type="protein sequence ID" value="JAH11288.1"/>
    <property type="molecule type" value="Transcribed_RNA"/>
</dbReference>
<name>A0A0E9Q5C7_ANGAN</name>
<protein>
    <submittedName>
        <fullName evidence="1">Uncharacterized protein</fullName>
    </submittedName>
</protein>
<reference evidence="1" key="1">
    <citation type="submission" date="2014-11" db="EMBL/GenBank/DDBJ databases">
        <authorList>
            <person name="Amaro Gonzalez C."/>
        </authorList>
    </citation>
    <scope>NUCLEOTIDE SEQUENCE</scope>
</reference>
<proteinExistence type="predicted"/>
<organism evidence="1">
    <name type="scientific">Anguilla anguilla</name>
    <name type="common">European freshwater eel</name>
    <name type="synonym">Muraena anguilla</name>
    <dbReference type="NCBI Taxonomy" id="7936"/>
    <lineage>
        <taxon>Eukaryota</taxon>
        <taxon>Metazoa</taxon>
        <taxon>Chordata</taxon>
        <taxon>Craniata</taxon>
        <taxon>Vertebrata</taxon>
        <taxon>Euteleostomi</taxon>
        <taxon>Actinopterygii</taxon>
        <taxon>Neopterygii</taxon>
        <taxon>Teleostei</taxon>
        <taxon>Anguilliformes</taxon>
        <taxon>Anguillidae</taxon>
        <taxon>Anguilla</taxon>
    </lineage>
</organism>
<reference evidence="1" key="2">
    <citation type="journal article" date="2015" name="Fish Shellfish Immunol.">
        <title>Early steps in the European eel (Anguilla anguilla)-Vibrio vulnificus interaction in the gills: Role of the RtxA13 toxin.</title>
        <authorList>
            <person name="Callol A."/>
            <person name="Pajuelo D."/>
            <person name="Ebbesson L."/>
            <person name="Teles M."/>
            <person name="MacKenzie S."/>
            <person name="Amaro C."/>
        </authorList>
    </citation>
    <scope>NUCLEOTIDE SEQUENCE</scope>
</reference>
<sequence length="39" mass="4264">MKSSNPSFSVIFNYIKLANSKAAKCVQFGSCIVFGTDIF</sequence>